<reference evidence="4" key="1">
    <citation type="submission" date="2016-11" db="UniProtKB">
        <authorList>
            <consortium name="WormBaseParasite"/>
        </authorList>
    </citation>
    <scope>IDENTIFICATION</scope>
</reference>
<dbReference type="AlphaFoldDB" id="A0A1I7YXS6"/>
<keyword evidence="3" id="KW-1185">Reference proteome</keyword>
<keyword evidence="2" id="KW-0472">Membrane</keyword>
<evidence type="ECO:0000313" key="4">
    <source>
        <dbReference type="WBParaSite" id="L893_g20839.t1"/>
    </source>
</evidence>
<keyword evidence="1" id="KW-0175">Coiled coil</keyword>
<feature type="coiled-coil region" evidence="1">
    <location>
        <begin position="149"/>
        <end position="176"/>
    </location>
</feature>
<evidence type="ECO:0000313" key="3">
    <source>
        <dbReference type="Proteomes" id="UP000095287"/>
    </source>
</evidence>
<feature type="transmembrane region" description="Helical" evidence="2">
    <location>
        <begin position="32"/>
        <end position="59"/>
    </location>
</feature>
<organism evidence="3 4">
    <name type="scientific">Steinernema glaseri</name>
    <dbReference type="NCBI Taxonomy" id="37863"/>
    <lineage>
        <taxon>Eukaryota</taxon>
        <taxon>Metazoa</taxon>
        <taxon>Ecdysozoa</taxon>
        <taxon>Nematoda</taxon>
        <taxon>Chromadorea</taxon>
        <taxon>Rhabditida</taxon>
        <taxon>Tylenchina</taxon>
        <taxon>Panagrolaimomorpha</taxon>
        <taxon>Strongyloidoidea</taxon>
        <taxon>Steinernematidae</taxon>
        <taxon>Steinernema</taxon>
    </lineage>
</organism>
<name>A0A1I7YXS6_9BILA</name>
<keyword evidence="2" id="KW-1133">Transmembrane helix</keyword>
<evidence type="ECO:0000256" key="1">
    <source>
        <dbReference type="SAM" id="Coils"/>
    </source>
</evidence>
<keyword evidence="2" id="KW-0812">Transmembrane</keyword>
<proteinExistence type="predicted"/>
<dbReference type="WBParaSite" id="L893_g20839.t1">
    <property type="protein sequence ID" value="L893_g20839.t1"/>
    <property type="gene ID" value="L893_g20839"/>
</dbReference>
<accession>A0A1I7YXS6</accession>
<dbReference type="Proteomes" id="UP000095287">
    <property type="component" value="Unplaced"/>
</dbReference>
<protein>
    <submittedName>
        <fullName evidence="4">Conserved plasma membrane protein</fullName>
    </submittedName>
</protein>
<sequence>MVLLSELFAHIDFLLDSIPRLTEEITAQLDALLIPAIVFAVIFLIIAVLSSVICTIFYVKSKNAVSKLVREEGNRSIVNSIDCHQRTKVEHYAVEERKPIEGSSYVRNPSIDDVPNSPHNLLHGISAPTPQDPYARHITPIVVTYSNSVTEMNREYSELKLKNKRLNKELKDADSGSSSEGTHKVAALRGVLSGHFTQEGVHGADFWNISGR</sequence>
<evidence type="ECO:0000256" key="2">
    <source>
        <dbReference type="SAM" id="Phobius"/>
    </source>
</evidence>